<sequence>MSDQGSQSHGHSQHSHRSNPSKKSDSSSDSSASRASRFAHLPEHHTPRQSASRGRTYRRHGPSGHHHSSRSSSSRCSEDGWPFSVRDIENLDPVINKHLDDMANMIATVDITQQNIDHYEDDMEDMNWQMFLFRTGACRARPGSEEEPWIQSPEGLVENWRHAAKHKSRALMYLEEQEHICAGGVSILFKLLSERNHRKHIAGGNRQEGNLDIA</sequence>
<evidence type="ECO:0000256" key="1">
    <source>
        <dbReference type="SAM" id="MobiDB-lite"/>
    </source>
</evidence>
<organism evidence="2 3">
    <name type="scientific">Coniochaeta hoffmannii</name>
    <dbReference type="NCBI Taxonomy" id="91930"/>
    <lineage>
        <taxon>Eukaryota</taxon>
        <taxon>Fungi</taxon>
        <taxon>Dikarya</taxon>
        <taxon>Ascomycota</taxon>
        <taxon>Pezizomycotina</taxon>
        <taxon>Sordariomycetes</taxon>
        <taxon>Sordariomycetidae</taxon>
        <taxon>Coniochaetales</taxon>
        <taxon>Coniochaetaceae</taxon>
        <taxon>Coniochaeta</taxon>
    </lineage>
</organism>
<evidence type="ECO:0000313" key="2">
    <source>
        <dbReference type="EMBL" id="KAJ9162413.1"/>
    </source>
</evidence>
<accession>A0AA38SKQ1</accession>
<feature type="compositionally biased region" description="Basic residues" evidence="1">
    <location>
        <begin position="11"/>
        <end position="20"/>
    </location>
</feature>
<reference evidence="2" key="1">
    <citation type="submission" date="2022-07" db="EMBL/GenBank/DDBJ databases">
        <title>Fungi with potential for degradation of polypropylene.</title>
        <authorList>
            <person name="Gostincar C."/>
        </authorList>
    </citation>
    <scope>NUCLEOTIDE SEQUENCE</scope>
    <source>
        <strain evidence="2">EXF-13287</strain>
    </source>
</reference>
<feature type="region of interest" description="Disordered" evidence="1">
    <location>
        <begin position="1"/>
        <end position="79"/>
    </location>
</feature>
<feature type="compositionally biased region" description="Low complexity" evidence="1">
    <location>
        <begin position="1"/>
        <end position="10"/>
    </location>
</feature>
<keyword evidence="3" id="KW-1185">Reference proteome</keyword>
<gene>
    <name evidence="2" type="ORF">NKR19_g1315</name>
</gene>
<protein>
    <submittedName>
        <fullName evidence="2">Uncharacterized protein</fullName>
    </submittedName>
</protein>
<feature type="compositionally biased region" description="Low complexity" evidence="1">
    <location>
        <begin position="27"/>
        <end position="36"/>
    </location>
</feature>
<proteinExistence type="predicted"/>
<evidence type="ECO:0000313" key="3">
    <source>
        <dbReference type="Proteomes" id="UP001174691"/>
    </source>
</evidence>
<dbReference type="AlphaFoldDB" id="A0AA38SKQ1"/>
<dbReference type="EMBL" id="JANBVN010000012">
    <property type="protein sequence ID" value="KAJ9162413.1"/>
    <property type="molecule type" value="Genomic_DNA"/>
</dbReference>
<feature type="compositionally biased region" description="Basic residues" evidence="1">
    <location>
        <begin position="55"/>
        <end position="69"/>
    </location>
</feature>
<dbReference type="Proteomes" id="UP001174691">
    <property type="component" value="Unassembled WGS sequence"/>
</dbReference>
<comment type="caution">
    <text evidence="2">The sequence shown here is derived from an EMBL/GenBank/DDBJ whole genome shotgun (WGS) entry which is preliminary data.</text>
</comment>
<name>A0AA38SKQ1_9PEZI</name>